<dbReference type="AlphaFoldDB" id="A0A0M6Y0K8"/>
<dbReference type="RefSeq" id="WP_055654841.1">
    <property type="nucleotide sequence ID" value="NZ_CP045622.1"/>
</dbReference>
<comment type="cofactor">
    <cofactor evidence="1">
        <name>FAD</name>
        <dbReference type="ChEBI" id="CHEBI:57692"/>
    </cofactor>
</comment>
<dbReference type="Pfam" id="PF01494">
    <property type="entry name" value="FAD_binding_3"/>
    <property type="match status" value="1"/>
</dbReference>
<dbReference type="InterPro" id="IPR036188">
    <property type="entry name" value="FAD/NAD-bd_sf"/>
</dbReference>
<evidence type="ECO:0000256" key="1">
    <source>
        <dbReference type="ARBA" id="ARBA00001974"/>
    </source>
</evidence>
<evidence type="ECO:0000256" key="2">
    <source>
        <dbReference type="ARBA" id="ARBA00022630"/>
    </source>
</evidence>
<dbReference type="EC" id="1.14.13.24" evidence="7"/>
<dbReference type="EMBL" id="CXST01000001">
    <property type="protein sequence ID" value="CTQ42786.1"/>
    <property type="molecule type" value="Genomic_DNA"/>
</dbReference>
<dbReference type="GO" id="GO:0071949">
    <property type="term" value="F:FAD binding"/>
    <property type="evidence" value="ECO:0007669"/>
    <property type="project" value="InterPro"/>
</dbReference>
<dbReference type="PRINTS" id="PR00420">
    <property type="entry name" value="RNGMNOXGNASE"/>
</dbReference>
<accession>A0A0M6Y0K8</accession>
<keyword evidence="3" id="KW-0274">FAD</keyword>
<dbReference type="STRING" id="187304.B0E33_24085"/>
<dbReference type="GO" id="GO:0018669">
    <property type="term" value="F:3-hydroxybenzoate 6-monooxygenase activity"/>
    <property type="evidence" value="ECO:0007669"/>
    <property type="project" value="UniProtKB-EC"/>
</dbReference>
<evidence type="ECO:0000256" key="3">
    <source>
        <dbReference type="ARBA" id="ARBA00022827"/>
    </source>
</evidence>
<dbReference type="SUPFAM" id="SSF54373">
    <property type="entry name" value="FAD-linked reductases, C-terminal domain"/>
    <property type="match status" value="1"/>
</dbReference>
<keyword evidence="4 7" id="KW-0560">Oxidoreductase</keyword>
<sequence>MSTNGETGLPIIIAGAGIGGLTAALCLHAQGHEIVLMDRARQLSEVGAGLQLSPNACSVLDQLGLLEDLTPHAYAPDFVKIFSAKSGEELARVTMGTFLKERHGYPFWEIHRADLQRVLLEKVQASDGISLRLSSEVIDLESSPYEHLTCVFQDDEISGNLHCRALVGADGVWSRTRRLIPGHEDAHYSGQVAYRATVPIDAVPERWRHDAGLWFHKSAHLVHYPVRGGRELNIVGLVEEAWEDETWSAKANKETLLKIFRDWPTEVRNLLTIPDAWLKWALCSVDAGGPWTHGNIALIGDAAHAMLPFMAQGAAMSIEDAAILAEHMHQDVENIPAAFRAFERQRKQRVQHIQGISFRNARTFHYGGAMAFARDTVLRLSKPTSLAARFDDIYGWTPGQ</sequence>
<evidence type="ECO:0000259" key="6">
    <source>
        <dbReference type="Pfam" id="PF01494"/>
    </source>
</evidence>
<dbReference type="PANTHER" id="PTHR13789">
    <property type="entry name" value="MONOOXYGENASE"/>
    <property type="match status" value="1"/>
</dbReference>
<evidence type="ECO:0000313" key="8">
    <source>
        <dbReference type="Proteomes" id="UP000048926"/>
    </source>
</evidence>
<keyword evidence="2" id="KW-0285">Flavoprotein</keyword>
<keyword evidence="5" id="KW-0503">Monooxygenase</keyword>
<dbReference type="PANTHER" id="PTHR13789:SF318">
    <property type="entry name" value="GERANYLGERANYL DIPHOSPHATE REDUCTASE"/>
    <property type="match status" value="1"/>
</dbReference>
<dbReference type="InterPro" id="IPR002938">
    <property type="entry name" value="FAD-bd"/>
</dbReference>
<name>A0A0M6Y0K8_9HYPH</name>
<reference evidence="8" key="1">
    <citation type="submission" date="2015-07" db="EMBL/GenBank/DDBJ databases">
        <authorList>
            <person name="Rodrigo-Torres Lidia"/>
            <person name="Arahal R.David."/>
        </authorList>
    </citation>
    <scope>NUCLEOTIDE SEQUENCE [LARGE SCALE GENOMIC DNA]</scope>
    <source>
        <strain evidence="8">CECT 4801</strain>
    </source>
</reference>
<dbReference type="Proteomes" id="UP000048926">
    <property type="component" value="Unassembled WGS sequence"/>
</dbReference>
<dbReference type="InterPro" id="IPR050493">
    <property type="entry name" value="FAD-dep_Monooxygenase_BioMet"/>
</dbReference>
<proteinExistence type="predicted"/>
<feature type="domain" description="FAD-binding" evidence="6">
    <location>
        <begin position="10"/>
        <end position="330"/>
    </location>
</feature>
<protein>
    <submittedName>
        <fullName evidence="7">3-hydroxybenzoate 6-hydroxylase 1</fullName>
        <ecNumber evidence="7">1.14.13.24</ecNumber>
    </submittedName>
</protein>
<evidence type="ECO:0000256" key="5">
    <source>
        <dbReference type="ARBA" id="ARBA00023033"/>
    </source>
</evidence>
<gene>
    <name evidence="7" type="primary">xlnD</name>
    <name evidence="7" type="ORF">LAL4801_01222</name>
</gene>
<dbReference type="Gene3D" id="3.50.50.60">
    <property type="entry name" value="FAD/NAD(P)-binding domain"/>
    <property type="match status" value="1"/>
</dbReference>
<evidence type="ECO:0000313" key="7">
    <source>
        <dbReference type="EMBL" id="CTQ42786.1"/>
    </source>
</evidence>
<dbReference type="SUPFAM" id="SSF51905">
    <property type="entry name" value="FAD/NAD(P)-binding domain"/>
    <property type="match status" value="1"/>
</dbReference>
<keyword evidence="8" id="KW-1185">Reference proteome</keyword>
<organism evidence="7 8">
    <name type="scientific">Roseibium aggregatum</name>
    <dbReference type="NCBI Taxonomy" id="187304"/>
    <lineage>
        <taxon>Bacteria</taxon>
        <taxon>Pseudomonadati</taxon>
        <taxon>Pseudomonadota</taxon>
        <taxon>Alphaproteobacteria</taxon>
        <taxon>Hyphomicrobiales</taxon>
        <taxon>Stappiaceae</taxon>
        <taxon>Roseibium</taxon>
    </lineage>
</organism>
<evidence type="ECO:0000256" key="4">
    <source>
        <dbReference type="ARBA" id="ARBA00023002"/>
    </source>
</evidence>
<dbReference type="OrthoDB" id="4230779at2"/>